<keyword evidence="5" id="KW-1185">Reference proteome</keyword>
<sequence length="155" mass="18557">MIIRRVERGDIDHFVEIYIEAYRGYEEYAYTSLKDIRGYFKWLYGRDRDGFFVAEIEEPVGFSACDTNWFSSMERTKVAELHELFVRKEFRGKGIASKLMERSVEYGIERGRRIMGLWVGEKNEPAKKFYRKHGFRESGKMGKWVRMTRMLHDQA</sequence>
<reference evidence="4 5" key="1">
    <citation type="submission" date="2015-04" db="EMBL/GenBank/DDBJ databases">
        <title>The complete genome sequence of the hyperthermophilic, obligate iron-reducing archaeon Geoglobus ahangari strain 234T.</title>
        <authorList>
            <person name="Manzella M.P."/>
            <person name="Holmes D.E."/>
            <person name="Rocheleau J.M."/>
            <person name="Chung A."/>
            <person name="Reguera G."/>
            <person name="Kashefi K."/>
        </authorList>
    </citation>
    <scope>NUCLEOTIDE SEQUENCE [LARGE SCALE GENOMIC DNA]</scope>
    <source>
        <strain evidence="4 5">234</strain>
    </source>
</reference>
<feature type="domain" description="N-acetyltransferase" evidence="3">
    <location>
        <begin position="1"/>
        <end position="152"/>
    </location>
</feature>
<dbReference type="InterPro" id="IPR050832">
    <property type="entry name" value="Bact_Acetyltransf"/>
</dbReference>
<dbReference type="HOGENOM" id="CLU_013985_36_0_2"/>
<dbReference type="GeneID" id="24804245"/>
<dbReference type="OrthoDB" id="38613at2157"/>
<dbReference type="EMBL" id="CP011267">
    <property type="protein sequence ID" value="AKG91040.1"/>
    <property type="molecule type" value="Genomic_DNA"/>
</dbReference>
<dbReference type="InParanoid" id="A0A0F7IDR1"/>
<keyword evidence="1 4" id="KW-0808">Transferase</keyword>
<evidence type="ECO:0000313" key="4">
    <source>
        <dbReference type="EMBL" id="AKG91040.1"/>
    </source>
</evidence>
<proteinExistence type="predicted"/>
<keyword evidence="2 4" id="KW-0012">Acyltransferase</keyword>
<gene>
    <name evidence="4" type="ORF">GAH_01676</name>
</gene>
<dbReference type="PANTHER" id="PTHR43877">
    <property type="entry name" value="AMINOALKYLPHOSPHONATE N-ACETYLTRANSFERASE-RELATED-RELATED"/>
    <property type="match status" value="1"/>
</dbReference>
<dbReference type="InterPro" id="IPR016181">
    <property type="entry name" value="Acyl_CoA_acyltransferase"/>
</dbReference>
<dbReference type="FunCoup" id="A0A0F7IDR1">
    <property type="interactions" value="2"/>
</dbReference>
<dbReference type="SUPFAM" id="SSF55729">
    <property type="entry name" value="Acyl-CoA N-acyltransferases (Nat)"/>
    <property type="match status" value="1"/>
</dbReference>
<dbReference type="InterPro" id="IPR000182">
    <property type="entry name" value="GNAT_dom"/>
</dbReference>
<accession>A0A0F7IDR1</accession>
<dbReference type="PROSITE" id="PS51186">
    <property type="entry name" value="GNAT"/>
    <property type="match status" value="1"/>
</dbReference>
<evidence type="ECO:0000256" key="1">
    <source>
        <dbReference type="ARBA" id="ARBA00022679"/>
    </source>
</evidence>
<dbReference type="STRING" id="113653.GAH_01676"/>
<evidence type="ECO:0000259" key="3">
    <source>
        <dbReference type="PROSITE" id="PS51186"/>
    </source>
</evidence>
<protein>
    <submittedName>
        <fullName evidence="4">Acyltransferase</fullName>
    </submittedName>
</protein>
<evidence type="ECO:0000313" key="5">
    <source>
        <dbReference type="Proteomes" id="UP000034723"/>
    </source>
</evidence>
<dbReference type="CDD" id="cd04301">
    <property type="entry name" value="NAT_SF"/>
    <property type="match status" value="1"/>
</dbReference>
<dbReference type="RefSeq" id="WP_048096857.1">
    <property type="nucleotide sequence ID" value="NZ_CP011267.1"/>
</dbReference>
<evidence type="ECO:0000256" key="2">
    <source>
        <dbReference type="ARBA" id="ARBA00023315"/>
    </source>
</evidence>
<dbReference type="Proteomes" id="UP000034723">
    <property type="component" value="Chromosome"/>
</dbReference>
<dbReference type="Gene3D" id="3.40.630.30">
    <property type="match status" value="1"/>
</dbReference>
<dbReference type="GO" id="GO:0016747">
    <property type="term" value="F:acyltransferase activity, transferring groups other than amino-acyl groups"/>
    <property type="evidence" value="ECO:0007669"/>
    <property type="project" value="InterPro"/>
</dbReference>
<dbReference type="Pfam" id="PF00583">
    <property type="entry name" value="Acetyltransf_1"/>
    <property type="match status" value="1"/>
</dbReference>
<organism evidence="4 5">
    <name type="scientific">Geoglobus ahangari</name>
    <dbReference type="NCBI Taxonomy" id="113653"/>
    <lineage>
        <taxon>Archaea</taxon>
        <taxon>Methanobacteriati</taxon>
        <taxon>Methanobacteriota</taxon>
        <taxon>Archaeoglobi</taxon>
        <taxon>Archaeoglobales</taxon>
        <taxon>Archaeoglobaceae</taxon>
        <taxon>Geoglobus</taxon>
    </lineage>
</organism>
<dbReference type="PANTHER" id="PTHR43877:SF2">
    <property type="entry name" value="AMINOALKYLPHOSPHONATE N-ACETYLTRANSFERASE-RELATED"/>
    <property type="match status" value="1"/>
</dbReference>
<dbReference type="AlphaFoldDB" id="A0A0F7IDR1"/>
<name>A0A0F7IDR1_9EURY</name>
<dbReference type="KEGG" id="gah:GAH_01676"/>